<dbReference type="Proteomes" id="UP000663866">
    <property type="component" value="Unassembled WGS sequence"/>
</dbReference>
<comment type="caution">
    <text evidence="1">The sequence shown here is derived from an EMBL/GenBank/DDBJ whole genome shotgun (WGS) entry which is preliminary data.</text>
</comment>
<dbReference type="EMBL" id="CAJOBG010043668">
    <property type="protein sequence ID" value="CAF4429799.1"/>
    <property type="molecule type" value="Genomic_DNA"/>
</dbReference>
<organism evidence="1 2">
    <name type="scientific">Rotaria magnacalcarata</name>
    <dbReference type="NCBI Taxonomy" id="392030"/>
    <lineage>
        <taxon>Eukaryota</taxon>
        <taxon>Metazoa</taxon>
        <taxon>Spiralia</taxon>
        <taxon>Gnathifera</taxon>
        <taxon>Rotifera</taxon>
        <taxon>Eurotatoria</taxon>
        <taxon>Bdelloidea</taxon>
        <taxon>Philodinida</taxon>
        <taxon>Philodinidae</taxon>
        <taxon>Rotaria</taxon>
    </lineage>
</organism>
<accession>A0A820QX29</accession>
<proteinExistence type="predicted"/>
<protein>
    <recommendedName>
        <fullName evidence="3">Tesmin/TSO1-like CXC domain-containing protein</fullName>
    </recommendedName>
</protein>
<reference evidence="1" key="1">
    <citation type="submission" date="2021-02" db="EMBL/GenBank/DDBJ databases">
        <authorList>
            <person name="Nowell W R."/>
        </authorList>
    </citation>
    <scope>NUCLEOTIDE SEQUENCE</scope>
</reference>
<sequence length="259" mass="29392">MSSKLGIYLEISQSSTNSHRFHSTQLKFHEIAAAETLFVRCFSSNRRPRQPSSLTLTSMISSEVAQNDVAINELRANITMTALKNNAISIAASLPPTQDSLFYHCLRISRQVQMWIQVPDNYIKYPKLEDSGYQIVNDHLQVQWTSKLSFPNDQQLARCGKHKCQCTRCVCVKNRLPCTIFCKCAVDCSNRKLNETVNSNSRIVMKTTTNQTDFSTHHNSKFILSQYDDELSSEEEKSDQSSASNINCLSDAMEEVNDM</sequence>
<dbReference type="AlphaFoldDB" id="A0A820QX29"/>
<evidence type="ECO:0000313" key="2">
    <source>
        <dbReference type="Proteomes" id="UP000663866"/>
    </source>
</evidence>
<keyword evidence="2" id="KW-1185">Reference proteome</keyword>
<evidence type="ECO:0008006" key="3">
    <source>
        <dbReference type="Google" id="ProtNLM"/>
    </source>
</evidence>
<gene>
    <name evidence="1" type="ORF">OVN521_LOCUS36619</name>
</gene>
<evidence type="ECO:0000313" key="1">
    <source>
        <dbReference type="EMBL" id="CAF4429799.1"/>
    </source>
</evidence>
<name>A0A820QX29_9BILA</name>
<feature type="non-terminal residue" evidence="1">
    <location>
        <position position="1"/>
    </location>
</feature>